<protein>
    <submittedName>
        <fullName evidence="1">Uncharacterized protein</fullName>
    </submittedName>
</protein>
<sequence>MMCDNGDRQVPFSATNTLVGPTQPFVHNSHQNMPQSARISKIDQPSCCCSRGDYRACSHMVGTTTWTVHSHKWSCAHCSKRKREG</sequence>
<dbReference type="VEuPathDB" id="FungiDB:LCOR_01167.1"/>
<dbReference type="Proteomes" id="UP000027586">
    <property type="component" value="Unassembled WGS sequence"/>
</dbReference>
<reference evidence="1" key="1">
    <citation type="submission" date="2013-08" db="EMBL/GenBank/DDBJ databases">
        <title>Gene expansion shapes genome architecture in the human pathogen Lichtheimia corymbifera: an evolutionary genomics analysis in the ancient terrestrial Mucorales (Mucoromycotina).</title>
        <authorList>
            <person name="Schwartze V.U."/>
            <person name="Winter S."/>
            <person name="Shelest E."/>
            <person name="Marcet-Houben M."/>
            <person name="Horn F."/>
            <person name="Wehner S."/>
            <person name="Hoffmann K."/>
            <person name="Riege K."/>
            <person name="Sammeth M."/>
            <person name="Nowrousian M."/>
            <person name="Valiante V."/>
            <person name="Linde J."/>
            <person name="Jacobsen I.D."/>
            <person name="Marz M."/>
            <person name="Brakhage A.A."/>
            <person name="Gabaldon T."/>
            <person name="Bocker S."/>
            <person name="Voigt K."/>
        </authorList>
    </citation>
    <scope>NUCLEOTIDE SEQUENCE [LARGE SCALE GENOMIC DNA]</scope>
    <source>
        <strain evidence="1">FSU 9682</strain>
    </source>
</reference>
<dbReference type="EMBL" id="CBTN010000003">
    <property type="protein sequence ID" value="CDH49424.1"/>
    <property type="molecule type" value="Genomic_DNA"/>
</dbReference>
<accession>A0A068RHG2</accession>
<comment type="caution">
    <text evidence="1">The sequence shown here is derived from an EMBL/GenBank/DDBJ whole genome shotgun (WGS) entry which is preliminary data.</text>
</comment>
<evidence type="ECO:0000313" key="1">
    <source>
        <dbReference type="EMBL" id="CDH49424.1"/>
    </source>
</evidence>
<proteinExistence type="predicted"/>
<gene>
    <name evidence="1" type="ORF">LCOR_01167.1</name>
</gene>
<keyword evidence="2" id="KW-1185">Reference proteome</keyword>
<evidence type="ECO:0000313" key="2">
    <source>
        <dbReference type="Proteomes" id="UP000027586"/>
    </source>
</evidence>
<name>A0A068RHG2_9FUNG</name>
<dbReference type="AlphaFoldDB" id="A0A068RHG2"/>
<organism evidence="1 2">
    <name type="scientific">Lichtheimia corymbifera JMRC:FSU:9682</name>
    <dbReference type="NCBI Taxonomy" id="1263082"/>
    <lineage>
        <taxon>Eukaryota</taxon>
        <taxon>Fungi</taxon>
        <taxon>Fungi incertae sedis</taxon>
        <taxon>Mucoromycota</taxon>
        <taxon>Mucoromycotina</taxon>
        <taxon>Mucoromycetes</taxon>
        <taxon>Mucorales</taxon>
        <taxon>Lichtheimiaceae</taxon>
        <taxon>Lichtheimia</taxon>
    </lineage>
</organism>